<dbReference type="InterPro" id="IPR029057">
    <property type="entry name" value="PRTase-like"/>
</dbReference>
<evidence type="ECO:0000313" key="3">
    <source>
        <dbReference type="Proteomes" id="UP001236258"/>
    </source>
</evidence>
<dbReference type="EMBL" id="JAUZVY010000007">
    <property type="protein sequence ID" value="MDP4530331.1"/>
    <property type="molecule type" value="Genomic_DNA"/>
</dbReference>
<comment type="similarity">
    <text evidence="1">Belongs to the ComF/GntX family.</text>
</comment>
<dbReference type="PANTHER" id="PTHR47505:SF1">
    <property type="entry name" value="DNA UTILIZATION PROTEIN YHGH"/>
    <property type="match status" value="1"/>
</dbReference>
<dbReference type="PANTHER" id="PTHR47505">
    <property type="entry name" value="DNA UTILIZATION PROTEIN YHGH"/>
    <property type="match status" value="1"/>
</dbReference>
<organism evidence="2 3">
    <name type="scientific">Alkalimonas delamerensis</name>
    <dbReference type="NCBI Taxonomy" id="265981"/>
    <lineage>
        <taxon>Bacteria</taxon>
        <taxon>Pseudomonadati</taxon>
        <taxon>Pseudomonadota</taxon>
        <taxon>Gammaproteobacteria</taxon>
        <taxon>Alkalimonas</taxon>
    </lineage>
</organism>
<dbReference type="RefSeq" id="WP_305946351.1">
    <property type="nucleotide sequence ID" value="NZ_JAUZVY010000007.1"/>
</dbReference>
<evidence type="ECO:0000313" key="2">
    <source>
        <dbReference type="EMBL" id="MDP4530331.1"/>
    </source>
</evidence>
<reference evidence="2 3" key="1">
    <citation type="submission" date="2023-08" db="EMBL/GenBank/DDBJ databases">
        <authorList>
            <person name="Joshi A."/>
            <person name="Thite S."/>
        </authorList>
    </citation>
    <scope>NUCLEOTIDE SEQUENCE [LARGE SCALE GENOMIC DNA]</scope>
    <source>
        <strain evidence="2 3">1E1</strain>
    </source>
</reference>
<dbReference type="InterPro" id="IPR000836">
    <property type="entry name" value="PRTase_dom"/>
</dbReference>
<gene>
    <name evidence="2" type="ORF">Q3O59_14970</name>
</gene>
<dbReference type="InterPro" id="IPR051910">
    <property type="entry name" value="ComF/GntX_DNA_util-trans"/>
</dbReference>
<sequence>MLQKLLHPLIPNRCLWCDLAVHRPGQQLCSCCESALPGFDIGFYQGNLLWLPAVQQGLPKLYAERLLSLSWYQAPYDYAISQWKHQDQLAAGHWLMQQFRQMAVRYRAEGHPLPDAICYIPMPAWRYLKRGFNQARLLAQVLSNCWDRPLLPLLKRRRQGLKQQRLKRGERLKNSRQLFQLHPAWQGRLAELGRIALVDDVITTGSTLQQACRCLQQQGANPPQLWTLAITAKDRRS</sequence>
<proteinExistence type="inferred from homology"/>
<accession>A0ABT9GTM6</accession>
<evidence type="ECO:0000256" key="1">
    <source>
        <dbReference type="ARBA" id="ARBA00008007"/>
    </source>
</evidence>
<comment type="caution">
    <text evidence="2">The sequence shown here is derived from an EMBL/GenBank/DDBJ whole genome shotgun (WGS) entry which is preliminary data.</text>
</comment>
<dbReference type="CDD" id="cd06223">
    <property type="entry name" value="PRTases_typeI"/>
    <property type="match status" value="1"/>
</dbReference>
<name>A0ABT9GTM6_9GAMM</name>
<dbReference type="Proteomes" id="UP001236258">
    <property type="component" value="Unassembled WGS sequence"/>
</dbReference>
<keyword evidence="3" id="KW-1185">Reference proteome</keyword>
<dbReference type="Gene3D" id="3.40.50.2020">
    <property type="match status" value="1"/>
</dbReference>
<protein>
    <submittedName>
        <fullName evidence="2">ComF family protein</fullName>
    </submittedName>
</protein>
<dbReference type="SUPFAM" id="SSF53271">
    <property type="entry name" value="PRTase-like"/>
    <property type="match status" value="1"/>
</dbReference>